<reference evidence="2 3" key="1">
    <citation type="journal article" date="2018" name="Mol. Biol. Evol.">
        <title>Broad Genomic Sampling Reveals a Smut Pathogenic Ancestry of the Fungal Clade Ustilaginomycotina.</title>
        <authorList>
            <person name="Kijpornyongpan T."/>
            <person name="Mondo S.J."/>
            <person name="Barry K."/>
            <person name="Sandor L."/>
            <person name="Lee J."/>
            <person name="Lipzen A."/>
            <person name="Pangilinan J."/>
            <person name="LaButti K."/>
            <person name="Hainaut M."/>
            <person name="Henrissat B."/>
            <person name="Grigoriev I.V."/>
            <person name="Spatafora J.W."/>
            <person name="Aime M.C."/>
        </authorList>
    </citation>
    <scope>NUCLEOTIDE SEQUENCE [LARGE SCALE GENOMIC DNA]</scope>
    <source>
        <strain evidence="2 3">MCA 5214</strain>
    </source>
</reference>
<feature type="compositionally biased region" description="Low complexity" evidence="1">
    <location>
        <begin position="26"/>
        <end position="40"/>
    </location>
</feature>
<dbReference type="RefSeq" id="XP_025362235.1">
    <property type="nucleotide sequence ID" value="XM_025503659.1"/>
</dbReference>
<dbReference type="Proteomes" id="UP000245884">
    <property type="component" value="Unassembled WGS sequence"/>
</dbReference>
<sequence length="183" mass="20469">MRHRLVAAQSSQSTVHDKKEMRERLASQSRASVSTSSTRMSLALRPALRPHIDRSPGQRARQALRLRLRRSEFSQNSMLISTQPRPRPSLPHIVPIRFASDSDGELSFTWHDRSKEGRGAASRVEVAWRGVVCCVLQPCRLLKVESSGAARRHEDAEVSCEAETTSERREEPSSAFAVAGRAE</sequence>
<dbReference type="AlphaFoldDB" id="A0A316UUN6"/>
<evidence type="ECO:0000313" key="2">
    <source>
        <dbReference type="EMBL" id="PWN27623.1"/>
    </source>
</evidence>
<protein>
    <submittedName>
        <fullName evidence="2">Uncharacterized protein</fullName>
    </submittedName>
</protein>
<name>A0A316UUN6_9BASI</name>
<feature type="compositionally biased region" description="Basic and acidic residues" evidence="1">
    <location>
        <begin position="15"/>
        <end position="25"/>
    </location>
</feature>
<evidence type="ECO:0000256" key="1">
    <source>
        <dbReference type="SAM" id="MobiDB-lite"/>
    </source>
</evidence>
<organism evidence="2 3">
    <name type="scientific">Jaminaea rosea</name>
    <dbReference type="NCBI Taxonomy" id="1569628"/>
    <lineage>
        <taxon>Eukaryota</taxon>
        <taxon>Fungi</taxon>
        <taxon>Dikarya</taxon>
        <taxon>Basidiomycota</taxon>
        <taxon>Ustilaginomycotina</taxon>
        <taxon>Exobasidiomycetes</taxon>
        <taxon>Microstromatales</taxon>
        <taxon>Microstromatales incertae sedis</taxon>
        <taxon>Jaminaea</taxon>
    </lineage>
</organism>
<accession>A0A316UUN6</accession>
<proteinExistence type="predicted"/>
<dbReference type="EMBL" id="KZ819667">
    <property type="protein sequence ID" value="PWN27623.1"/>
    <property type="molecule type" value="Genomic_DNA"/>
</dbReference>
<feature type="region of interest" description="Disordered" evidence="1">
    <location>
        <begin position="1"/>
        <end position="40"/>
    </location>
</feature>
<keyword evidence="3" id="KW-1185">Reference proteome</keyword>
<gene>
    <name evidence="2" type="ORF">BDZ90DRAFT_167992</name>
</gene>
<feature type="region of interest" description="Disordered" evidence="1">
    <location>
        <begin position="146"/>
        <end position="183"/>
    </location>
</feature>
<dbReference type="GeneID" id="37025482"/>
<evidence type="ECO:0000313" key="3">
    <source>
        <dbReference type="Proteomes" id="UP000245884"/>
    </source>
</evidence>